<dbReference type="Pfam" id="PF09356">
    <property type="entry name" value="Phage_BR0599"/>
    <property type="match status" value="1"/>
</dbReference>
<dbReference type="EMBL" id="QAAA01000002">
    <property type="protein sequence ID" value="PTN03515.1"/>
    <property type="molecule type" value="Genomic_DNA"/>
</dbReference>
<comment type="caution">
    <text evidence="2">The sequence shown here is derived from an EMBL/GenBank/DDBJ whole genome shotgun (WGS) entry which is preliminary data.</text>
</comment>
<gene>
    <name evidence="2" type="ORF">C8N32_10236</name>
</gene>
<evidence type="ECO:0000313" key="2">
    <source>
        <dbReference type="EMBL" id="PTN03515.1"/>
    </source>
</evidence>
<evidence type="ECO:0000313" key="3">
    <source>
        <dbReference type="Proteomes" id="UP000243859"/>
    </source>
</evidence>
<dbReference type="Pfam" id="PF09931">
    <property type="entry name" value="Phage_phiJL001_Gp84_N"/>
    <property type="match status" value="1"/>
</dbReference>
<protein>
    <submittedName>
        <fullName evidence="2">Putative phage protein (TIGR02218 family)</fullName>
    </submittedName>
</protein>
<dbReference type="InterPro" id="IPR011928">
    <property type="entry name" value="Phage_phiJL001_Gp84"/>
</dbReference>
<feature type="domain" description="Bacteriophage phiJL001 Gp84 C-terminal" evidence="1">
    <location>
        <begin position="194"/>
        <end position="274"/>
    </location>
</feature>
<dbReference type="Proteomes" id="UP000243859">
    <property type="component" value="Unassembled WGS sequence"/>
</dbReference>
<dbReference type="RefSeq" id="WP_107890807.1">
    <property type="nucleotide sequence ID" value="NZ_NHSI01000055.1"/>
</dbReference>
<dbReference type="AlphaFoldDB" id="A0A2T5BVE8"/>
<dbReference type="NCBIfam" id="TIGR02218">
    <property type="entry name" value="phg_TIGR02218"/>
    <property type="match status" value="1"/>
</dbReference>
<evidence type="ECO:0000259" key="1">
    <source>
        <dbReference type="Pfam" id="PF09356"/>
    </source>
</evidence>
<keyword evidence="3" id="KW-1185">Reference proteome</keyword>
<dbReference type="InterPro" id="IPR018964">
    <property type="entry name" value="Phage_phiJL001_Gp84_C"/>
</dbReference>
<organism evidence="2 3">
    <name type="scientific">Rhodovulum imhoffii</name>
    <dbReference type="NCBI Taxonomy" id="365340"/>
    <lineage>
        <taxon>Bacteria</taxon>
        <taxon>Pseudomonadati</taxon>
        <taxon>Pseudomonadota</taxon>
        <taxon>Alphaproteobacteria</taxon>
        <taxon>Rhodobacterales</taxon>
        <taxon>Paracoccaceae</taxon>
        <taxon>Rhodovulum</taxon>
    </lineage>
</organism>
<proteinExistence type="predicted"/>
<dbReference type="OrthoDB" id="1633386at2"/>
<accession>A0A2T5BVE8</accession>
<sequence>MSVSQGLQAHLDSGTTTLCRCWAVMRRDGVVLGFTDHDRDLSFEGIHFRADSGLTAGVLSQSTGLSVDNSEALGALAGDAVCEEDILAGRYDGAEVRAWLVNWAQPAQRLKQFRGSIGEVTRSGGAFTAELRGLAEALNQVQGRAYQRPCSAVLGDGRCRFDPCKPGYFSERVVEDVEEGRVFRFRDMRGFSPRWFEAGRLIVLEGAASGLVGVVKNDRFEGEWRVIELWQKLAAAAGNTVRIEAGCDKRAETCRLKFSNIINFQGFPYLPGEDWLMAYPRSGDLNDGGSLQR</sequence>
<name>A0A2T5BVE8_9RHOB</name>
<reference evidence="2 3" key="1">
    <citation type="submission" date="2018-04" db="EMBL/GenBank/DDBJ databases">
        <title>Genomic Encyclopedia of Archaeal and Bacterial Type Strains, Phase II (KMG-II): from individual species to whole genera.</title>
        <authorList>
            <person name="Goeker M."/>
        </authorList>
    </citation>
    <scope>NUCLEOTIDE SEQUENCE [LARGE SCALE GENOMIC DNA]</scope>
    <source>
        <strain evidence="2 3">DSM 18064</strain>
    </source>
</reference>